<dbReference type="Proteomes" id="UP001213000">
    <property type="component" value="Unassembled WGS sequence"/>
</dbReference>
<dbReference type="GO" id="GO:0006338">
    <property type="term" value="P:chromatin remodeling"/>
    <property type="evidence" value="ECO:0007669"/>
    <property type="project" value="InterPro"/>
</dbReference>
<dbReference type="AlphaFoldDB" id="A0AAD5Z084"/>
<evidence type="ECO:0000256" key="1">
    <source>
        <dbReference type="SAM" id="MobiDB-lite"/>
    </source>
</evidence>
<feature type="compositionally biased region" description="Low complexity" evidence="1">
    <location>
        <begin position="147"/>
        <end position="157"/>
    </location>
</feature>
<evidence type="ECO:0000313" key="3">
    <source>
        <dbReference type="EMBL" id="KAJ3576369.1"/>
    </source>
</evidence>
<feature type="region of interest" description="Disordered" evidence="1">
    <location>
        <begin position="1"/>
        <end position="273"/>
    </location>
</feature>
<reference evidence="3" key="1">
    <citation type="submission" date="2022-07" db="EMBL/GenBank/DDBJ databases">
        <title>Genome Sequence of Leucocoprinus birnbaumii.</title>
        <authorList>
            <person name="Buettner E."/>
        </authorList>
    </citation>
    <scope>NUCLEOTIDE SEQUENCE</scope>
    <source>
        <strain evidence="3">VT141</strain>
    </source>
</reference>
<feature type="compositionally biased region" description="Acidic residues" evidence="1">
    <location>
        <begin position="20"/>
        <end position="73"/>
    </location>
</feature>
<dbReference type="Pfam" id="PF04795">
    <property type="entry name" value="PAPA-1"/>
    <property type="match status" value="1"/>
</dbReference>
<name>A0AAD5Z084_9AGAR</name>
<proteinExistence type="predicted"/>
<keyword evidence="4" id="KW-1185">Reference proteome</keyword>
<feature type="compositionally biased region" description="Basic and acidic residues" evidence="1">
    <location>
        <begin position="188"/>
        <end position="220"/>
    </location>
</feature>
<feature type="compositionally biased region" description="Acidic residues" evidence="1">
    <location>
        <begin position="129"/>
        <end position="146"/>
    </location>
</feature>
<evidence type="ECO:0000259" key="2">
    <source>
        <dbReference type="SMART" id="SM01406"/>
    </source>
</evidence>
<dbReference type="PANTHER" id="PTHR21561:SF12">
    <property type="entry name" value="INO80 COMPLEX SUBUNIT B"/>
    <property type="match status" value="1"/>
</dbReference>
<sequence length="361" mass="40586">MPPRTRRFSARLADLRQESDVDMDQDDEIDVENDDEEPEVDDADGEGDEDDDEDEDEDKDEMQSDEEDEDEEPMPSPRKSQPRLRIRLKLGNGRRIGSSDDSTARPTPEVEATPSRARRSRKVKSVITEDIESEDSMSPESEEDDGSASGSRPSGRAKPMTTRQAVLASMVDSSHVALGEGRPSKKKVLNETELALRREETARKRKNLTEKKLEDEKAETINRLLKKQTRPRNKRGTAPDDRSPMPGAGRKIKSKVKDDEGEAVEENEEEEVMEVVEEEIKPVMYRWTSSTKKVDGESPNMVLSFSVPQSIALVPPESEEPKPRGPEICAVEGCSQLRKYRLVKDWTIGACGMPHLKLLEG</sequence>
<protein>
    <recommendedName>
        <fullName evidence="2">INO80 complex subunit B-like conserved region domain-containing protein</fullName>
    </recommendedName>
</protein>
<evidence type="ECO:0000313" key="4">
    <source>
        <dbReference type="Proteomes" id="UP001213000"/>
    </source>
</evidence>
<dbReference type="GO" id="GO:0031011">
    <property type="term" value="C:Ino80 complex"/>
    <property type="evidence" value="ECO:0007669"/>
    <property type="project" value="InterPro"/>
</dbReference>
<feature type="compositionally biased region" description="Basic residues" evidence="1">
    <location>
        <begin position="224"/>
        <end position="235"/>
    </location>
</feature>
<gene>
    <name evidence="3" type="ORF">NP233_g459</name>
</gene>
<accession>A0AAD5Z084</accession>
<dbReference type="InterPro" id="IPR006880">
    <property type="entry name" value="INO80B_C"/>
</dbReference>
<organism evidence="3 4">
    <name type="scientific">Leucocoprinus birnbaumii</name>
    <dbReference type="NCBI Taxonomy" id="56174"/>
    <lineage>
        <taxon>Eukaryota</taxon>
        <taxon>Fungi</taxon>
        <taxon>Dikarya</taxon>
        <taxon>Basidiomycota</taxon>
        <taxon>Agaricomycotina</taxon>
        <taxon>Agaricomycetes</taxon>
        <taxon>Agaricomycetidae</taxon>
        <taxon>Agaricales</taxon>
        <taxon>Agaricineae</taxon>
        <taxon>Agaricaceae</taxon>
        <taxon>Leucocoprinus</taxon>
    </lineage>
</organism>
<feature type="domain" description="INO80 complex subunit B-like conserved region" evidence="2">
    <location>
        <begin position="193"/>
        <end position="311"/>
    </location>
</feature>
<dbReference type="EMBL" id="JANIEX010000013">
    <property type="protein sequence ID" value="KAJ3576369.1"/>
    <property type="molecule type" value="Genomic_DNA"/>
</dbReference>
<dbReference type="PANTHER" id="PTHR21561">
    <property type="entry name" value="INO80 COMPLEX SUBUNIT B"/>
    <property type="match status" value="1"/>
</dbReference>
<comment type="caution">
    <text evidence="3">The sequence shown here is derived from an EMBL/GenBank/DDBJ whole genome shotgun (WGS) entry which is preliminary data.</text>
</comment>
<dbReference type="SMART" id="SM01406">
    <property type="entry name" value="PAPA-1"/>
    <property type="match status" value="1"/>
</dbReference>
<feature type="compositionally biased region" description="Acidic residues" evidence="1">
    <location>
        <begin position="259"/>
        <end position="273"/>
    </location>
</feature>
<dbReference type="InterPro" id="IPR029523">
    <property type="entry name" value="INO80B/Ies2"/>
</dbReference>